<dbReference type="AlphaFoldDB" id="A0A9D4DTC7"/>
<reference evidence="1" key="2">
    <citation type="submission" date="2020-11" db="EMBL/GenBank/DDBJ databases">
        <authorList>
            <person name="McCartney M.A."/>
            <person name="Auch B."/>
            <person name="Kono T."/>
            <person name="Mallez S."/>
            <person name="Becker A."/>
            <person name="Gohl D.M."/>
            <person name="Silverstein K.A.T."/>
            <person name="Koren S."/>
            <person name="Bechman K.B."/>
            <person name="Herman A."/>
            <person name="Abrahante J.E."/>
            <person name="Garbe J."/>
        </authorList>
    </citation>
    <scope>NUCLEOTIDE SEQUENCE</scope>
    <source>
        <strain evidence="1">Duluth1</strain>
        <tissue evidence="1">Whole animal</tissue>
    </source>
</reference>
<comment type="caution">
    <text evidence="1">The sequence shown here is derived from an EMBL/GenBank/DDBJ whole genome shotgun (WGS) entry which is preliminary data.</text>
</comment>
<dbReference type="EMBL" id="JAIWYP010000010">
    <property type="protein sequence ID" value="KAH3754653.1"/>
    <property type="molecule type" value="Genomic_DNA"/>
</dbReference>
<dbReference type="Proteomes" id="UP000828390">
    <property type="component" value="Unassembled WGS sequence"/>
</dbReference>
<evidence type="ECO:0000313" key="2">
    <source>
        <dbReference type="Proteomes" id="UP000828390"/>
    </source>
</evidence>
<protein>
    <submittedName>
        <fullName evidence="1">Uncharacterized protein</fullName>
    </submittedName>
</protein>
<organism evidence="1 2">
    <name type="scientific">Dreissena polymorpha</name>
    <name type="common">Zebra mussel</name>
    <name type="synonym">Mytilus polymorpha</name>
    <dbReference type="NCBI Taxonomy" id="45954"/>
    <lineage>
        <taxon>Eukaryota</taxon>
        <taxon>Metazoa</taxon>
        <taxon>Spiralia</taxon>
        <taxon>Lophotrochozoa</taxon>
        <taxon>Mollusca</taxon>
        <taxon>Bivalvia</taxon>
        <taxon>Autobranchia</taxon>
        <taxon>Heteroconchia</taxon>
        <taxon>Euheterodonta</taxon>
        <taxon>Imparidentia</taxon>
        <taxon>Neoheterodontei</taxon>
        <taxon>Myida</taxon>
        <taxon>Dreissenoidea</taxon>
        <taxon>Dreissenidae</taxon>
        <taxon>Dreissena</taxon>
    </lineage>
</organism>
<gene>
    <name evidence="1" type="ORF">DPMN_189334</name>
</gene>
<name>A0A9D4DTC7_DREPO</name>
<proteinExistence type="predicted"/>
<sequence>MKFYGELFKNLFSAEHVFQTETGKIWNETSEWQLDNLQLFQCWNRILKAFANSLDPYETLHNVASHHDSNSPRNVKMCRMAKAAIVALVQSAQVPSLS</sequence>
<reference evidence="1" key="1">
    <citation type="journal article" date="2019" name="bioRxiv">
        <title>The Genome of the Zebra Mussel, Dreissena polymorpha: A Resource for Invasive Species Research.</title>
        <authorList>
            <person name="McCartney M.A."/>
            <person name="Auch B."/>
            <person name="Kono T."/>
            <person name="Mallez S."/>
            <person name="Zhang Y."/>
            <person name="Obille A."/>
            <person name="Becker A."/>
            <person name="Abrahante J.E."/>
            <person name="Garbe J."/>
            <person name="Badalamenti J.P."/>
            <person name="Herman A."/>
            <person name="Mangelson H."/>
            <person name="Liachko I."/>
            <person name="Sullivan S."/>
            <person name="Sone E.D."/>
            <person name="Koren S."/>
            <person name="Silverstein K.A.T."/>
            <person name="Beckman K.B."/>
            <person name="Gohl D.M."/>
        </authorList>
    </citation>
    <scope>NUCLEOTIDE SEQUENCE</scope>
    <source>
        <strain evidence="1">Duluth1</strain>
        <tissue evidence="1">Whole animal</tissue>
    </source>
</reference>
<accession>A0A9D4DTC7</accession>
<keyword evidence="2" id="KW-1185">Reference proteome</keyword>
<evidence type="ECO:0000313" key="1">
    <source>
        <dbReference type="EMBL" id="KAH3754653.1"/>
    </source>
</evidence>